<sequence>MTHRDETTDPVQGPQADARESVGEDDAVGRAGAPRRIGGWEVPRLDSLVPEALVDRGRAALAGVETARANVEGAQAGVRTIGRKLRAPGALFGPPAPAVGVPAVPEHPVLRSAAEVAALLPRSFELPVRPAKGVVEPLGWTGAMYLVGGEVPRVLVRQAPVKPPSKGALLWGIVEELAMDVHPGEEDLRTVELVDTDGQILLRSTLVQRRDGRSWVTRDVTLADGTLVAELVVPERKARSREVRPAGDVGTAPVLTELQDLSWGRAVARVWRGLDELASVRPQDGVPVLTIGPLAGDEEALLVWAGALSWWGRGIG</sequence>
<feature type="region of interest" description="Disordered" evidence="1">
    <location>
        <begin position="1"/>
        <end position="34"/>
    </location>
</feature>
<comment type="caution">
    <text evidence="2">The sequence shown here is derived from an EMBL/GenBank/DDBJ whole genome shotgun (WGS) entry which is preliminary data.</text>
</comment>
<protein>
    <submittedName>
        <fullName evidence="2">Uncharacterized protein</fullName>
    </submittedName>
</protein>
<reference evidence="2 3" key="1">
    <citation type="submission" date="2021-01" db="EMBL/GenBank/DDBJ databases">
        <title>Sequencing the genomes of 1000 actinobacteria strains.</title>
        <authorList>
            <person name="Klenk H.-P."/>
        </authorList>
    </citation>
    <scope>NUCLEOTIDE SEQUENCE [LARGE SCALE GENOMIC DNA]</scope>
    <source>
        <strain evidence="2 3">DSM 46000</strain>
    </source>
</reference>
<evidence type="ECO:0000256" key="1">
    <source>
        <dbReference type="SAM" id="MobiDB-lite"/>
    </source>
</evidence>
<dbReference type="EMBL" id="JAFBBO010000001">
    <property type="protein sequence ID" value="MBM7480989.1"/>
    <property type="molecule type" value="Genomic_DNA"/>
</dbReference>
<name>A0ABS2LM84_9CELL</name>
<keyword evidence="3" id="KW-1185">Reference proteome</keyword>
<evidence type="ECO:0000313" key="2">
    <source>
        <dbReference type="EMBL" id="MBM7480989.1"/>
    </source>
</evidence>
<organism evidence="2 3">
    <name type="scientific">Oerskovia jenensis</name>
    <dbReference type="NCBI Taxonomy" id="162169"/>
    <lineage>
        <taxon>Bacteria</taxon>
        <taxon>Bacillati</taxon>
        <taxon>Actinomycetota</taxon>
        <taxon>Actinomycetes</taxon>
        <taxon>Micrococcales</taxon>
        <taxon>Cellulomonadaceae</taxon>
        <taxon>Oerskovia</taxon>
    </lineage>
</organism>
<gene>
    <name evidence="2" type="ORF">JOD49_003909</name>
</gene>
<dbReference type="Proteomes" id="UP000698059">
    <property type="component" value="Unassembled WGS sequence"/>
</dbReference>
<dbReference type="RefSeq" id="WP_205308667.1">
    <property type="nucleotide sequence ID" value="NZ_BAAAVF010000001.1"/>
</dbReference>
<evidence type="ECO:0000313" key="3">
    <source>
        <dbReference type="Proteomes" id="UP000698059"/>
    </source>
</evidence>
<proteinExistence type="predicted"/>
<accession>A0ABS2LM84</accession>